<dbReference type="AlphaFoldDB" id="A0A6A8D9W3"/>
<accession>A0A6A8D9W3</accession>
<evidence type="ECO:0000313" key="5">
    <source>
        <dbReference type="Proteomes" id="UP000799092"/>
    </source>
</evidence>
<dbReference type="OrthoDB" id="9783783at2"/>
<keyword evidence="5" id="KW-1185">Reference proteome</keyword>
<dbReference type="PANTHER" id="PTHR43637:SF2">
    <property type="entry name" value="PROTEIN GVPD 1"/>
    <property type="match status" value="1"/>
</dbReference>
<gene>
    <name evidence="4" type="ORF">GH741_05200</name>
</gene>
<dbReference type="EMBL" id="WJNG01000003">
    <property type="protein sequence ID" value="MRH42070.1"/>
    <property type="molecule type" value="Genomic_DNA"/>
</dbReference>
<protein>
    <submittedName>
        <fullName evidence="4">Circadian clock protein KaiC</fullName>
    </submittedName>
</protein>
<name>A0A6A8D9W3_9BACI</name>
<dbReference type="PANTHER" id="PTHR43637">
    <property type="entry name" value="UPF0273 PROTEIN TM_0370"/>
    <property type="match status" value="1"/>
</dbReference>
<evidence type="ECO:0000259" key="3">
    <source>
        <dbReference type="PROSITE" id="PS51146"/>
    </source>
</evidence>
<dbReference type="Gene3D" id="3.40.50.300">
    <property type="entry name" value="P-loop containing nucleotide triphosphate hydrolases"/>
    <property type="match status" value="2"/>
</dbReference>
<organism evidence="4 5">
    <name type="scientific">Aquibacillus halophilus</name>
    <dbReference type="NCBI Taxonomy" id="930132"/>
    <lineage>
        <taxon>Bacteria</taxon>
        <taxon>Bacillati</taxon>
        <taxon>Bacillota</taxon>
        <taxon>Bacilli</taxon>
        <taxon>Bacillales</taxon>
        <taxon>Bacillaceae</taxon>
        <taxon>Aquibacillus</taxon>
    </lineage>
</organism>
<dbReference type="SUPFAM" id="SSF52540">
    <property type="entry name" value="P-loop containing nucleoside triphosphate hydrolases"/>
    <property type="match status" value="1"/>
</dbReference>
<evidence type="ECO:0000313" key="4">
    <source>
        <dbReference type="EMBL" id="MRH42070.1"/>
    </source>
</evidence>
<dbReference type="InterPro" id="IPR014774">
    <property type="entry name" value="KaiC-like_dom"/>
</dbReference>
<keyword evidence="1" id="KW-0547">Nucleotide-binding</keyword>
<comment type="caution">
    <text evidence="4">The sequence shown here is derived from an EMBL/GenBank/DDBJ whole genome shotgun (WGS) entry which is preliminary data.</text>
</comment>
<evidence type="ECO:0000256" key="2">
    <source>
        <dbReference type="ARBA" id="ARBA00022840"/>
    </source>
</evidence>
<proteinExistence type="predicted"/>
<evidence type="ECO:0000256" key="1">
    <source>
        <dbReference type="ARBA" id="ARBA00022741"/>
    </source>
</evidence>
<dbReference type="GO" id="GO:0005524">
    <property type="term" value="F:ATP binding"/>
    <property type="evidence" value="ECO:0007669"/>
    <property type="project" value="UniProtKB-KW"/>
</dbReference>
<dbReference type="InterPro" id="IPR010624">
    <property type="entry name" value="KaiC_dom"/>
</dbReference>
<reference evidence="4" key="1">
    <citation type="submission" date="2019-11" db="EMBL/GenBank/DDBJ databases">
        <authorList>
            <person name="Li J."/>
        </authorList>
    </citation>
    <scope>NUCLEOTIDE SEQUENCE</scope>
    <source>
        <strain evidence="4">B6B</strain>
    </source>
</reference>
<dbReference type="Proteomes" id="UP000799092">
    <property type="component" value="Unassembled WGS sequence"/>
</dbReference>
<keyword evidence="2" id="KW-0067">ATP-binding</keyword>
<dbReference type="PROSITE" id="PS51146">
    <property type="entry name" value="KAIC"/>
    <property type="match status" value="1"/>
</dbReference>
<dbReference type="PRINTS" id="PR01874">
    <property type="entry name" value="DNAREPAIRADA"/>
</dbReference>
<dbReference type="Pfam" id="PF06745">
    <property type="entry name" value="ATPase"/>
    <property type="match status" value="1"/>
</dbReference>
<dbReference type="InterPro" id="IPR027417">
    <property type="entry name" value="P-loop_NTPase"/>
</dbReference>
<feature type="domain" description="KaiC" evidence="3">
    <location>
        <begin position="13"/>
        <end position="245"/>
    </location>
</feature>
<sequence>MDNHGKRGISMKELIKTGIKGLDMVLSGGIPKGNGVVITGAPGTGKTTIGVQFLHQGTMIGEPGLYITFEELPEQIYSDMLNYGIDIEKLEGENLLKVVTLSPEILLREMLQPSGLFEELVQSINCQRVVIDSLSLIKYLEQGDQEMRKSIYSLKNSLVRNRLTSLLIVEQSTRQSEIPFENFLFDGVIQLDFVEKFDDYKERTLEVVKMRGTKVFEGTHTYRFIDEGIYLVPPHIPVNRVTSSYDSSVTTGDKLLDKSLDGGIQKGLIYLLEVDSIAGYKRILMSIVSELLKKDRKFAYLLSNTITIDELLKLFKSYNIDLEEYILNKKGVFTEQYNRVINPKIASHVYNIANLDNESFKAFIFEELVAFVKNDLDSRDGEWFWVYNINSILEKRGIDFVKDIYVELVAAEKEIGITSFVICNADKTDKETLALLQQKSDVIIKTWVYNRYQYLQVTKSQSGVVSAPYIVETINEIPFFRLL</sequence>